<evidence type="ECO:0000313" key="2">
    <source>
        <dbReference type="EMBL" id="PZC87407.1"/>
    </source>
</evidence>
<dbReference type="InterPro" id="IPR000477">
    <property type="entry name" value="RT_dom"/>
</dbReference>
<organism evidence="2 3">
    <name type="scientific">Helicoverpa armigera</name>
    <name type="common">Cotton bollworm</name>
    <name type="synonym">Heliothis armigera</name>
    <dbReference type="NCBI Taxonomy" id="29058"/>
    <lineage>
        <taxon>Eukaryota</taxon>
        <taxon>Metazoa</taxon>
        <taxon>Ecdysozoa</taxon>
        <taxon>Arthropoda</taxon>
        <taxon>Hexapoda</taxon>
        <taxon>Insecta</taxon>
        <taxon>Pterygota</taxon>
        <taxon>Neoptera</taxon>
        <taxon>Endopterygota</taxon>
        <taxon>Lepidoptera</taxon>
        <taxon>Glossata</taxon>
        <taxon>Ditrysia</taxon>
        <taxon>Noctuoidea</taxon>
        <taxon>Noctuidae</taxon>
        <taxon>Heliothinae</taxon>
        <taxon>Helicoverpa</taxon>
    </lineage>
</organism>
<dbReference type="InterPro" id="IPR043502">
    <property type="entry name" value="DNA/RNA_pol_sf"/>
</dbReference>
<dbReference type="EMBL" id="NHMN01024349">
    <property type="protein sequence ID" value="PZC87407.1"/>
    <property type="molecule type" value="Genomic_DNA"/>
</dbReference>
<dbReference type="SUPFAM" id="SSF56219">
    <property type="entry name" value="DNase I-like"/>
    <property type="match status" value="1"/>
</dbReference>
<name>A0A2W1CP14_HELAM</name>
<sequence length="936" mass="105237">MESDIVKCDKCNIVISEVLAFISNKIDVMDEESLVRICNSAFSVKEILEAKKLLFNSLPTSQRMKNRKRDGRSQRDLEDVITLLKNTDPEKIPIFVARDLHKLPPVTFDHIDVTRLLKDLVLLRSDLTSMQEEYVPLQMFNSLKSEVDNLKQASIINYFESNVNMKRGAHLINSHSYDSGPMGLEYVSMKSISSQSPRSQIATVNNSNHKNLSLTERKETVASNPHFVDNECASKIANVDAPPHAQVASTSCESSCAHKTTNVTSPLNIMECLSVNNMSKPIDSQENISRTLNMDCSTKTKLFSEVVNIPSQSKKEKPTEEWILVQRNRLKNKFIGQKGDFNAHPNENFYNELISFCEDMDWVCADIVKCGLVSDTHTFVSDAHGCRRWLDHVVVTSAAWPSILDIWVDYDIYWSDHYPVSVKCDLGIIKSKNECKSVPKSKVAWGERKPEQIESPLGVCDAMLDADPISENVVFKITAQDVKKIVKNMKGGKSPGHDGLSIEHLQNAGPHIARLLSMFFNLCIGHSYLPSDLTKTIVTPILKNKTGDSSLKSNYRPISLATVVAKILDSVLETQLSECINLHDAQFGFRAGLSTESAILSLKHTVEYYTSRKTPVYACFLDLSKAFDLVCYNKLWDKLKDSNVPHEIIAIIKFWYHSQINFVKWAGVLSDPYGLQCGVRQGGLSSPLMFNLYINALIVELSSMHVGCHVDNICVNNLSYADDMVLLSPTIGGLRKLVNVCERYAAKHGLKYNVSKSELMIFKAGTKSPEQVPPVTLNGIPMNVVTSFKYLGHMVTEHLRDDEDMDRERRALSIRGNMIAHRFKRCAASVKITLFRAHCTSFYTCSLWARYTQRSLSALRVQYNNAFRALLGLPRWCSASGMFADAHVDGFHAVLRKRYAAALCRLRASTNTILAVIADRLDSCYVQHWVRAHAIK</sequence>
<evidence type="ECO:0000259" key="1">
    <source>
        <dbReference type="PROSITE" id="PS50878"/>
    </source>
</evidence>
<dbReference type="InterPro" id="IPR036691">
    <property type="entry name" value="Endo/exonu/phosph_ase_sf"/>
</dbReference>
<gene>
    <name evidence="2" type="primary">HaOG216777</name>
    <name evidence="2" type="ORF">B5X24_HaOG216777</name>
</gene>
<dbReference type="Gene3D" id="3.60.10.10">
    <property type="entry name" value="Endonuclease/exonuclease/phosphatase"/>
    <property type="match status" value="1"/>
</dbReference>
<accession>A0A2W1CP14</accession>
<dbReference type="AlphaFoldDB" id="A0A2W1CP14"/>
<dbReference type="Pfam" id="PF00078">
    <property type="entry name" value="RVT_1"/>
    <property type="match status" value="1"/>
</dbReference>
<dbReference type="PANTHER" id="PTHR19446">
    <property type="entry name" value="REVERSE TRANSCRIPTASES"/>
    <property type="match status" value="1"/>
</dbReference>
<dbReference type="Proteomes" id="UP000249218">
    <property type="component" value="Unassembled WGS sequence"/>
</dbReference>
<protein>
    <recommendedName>
        <fullName evidence="1">Reverse transcriptase domain-containing protein</fullName>
    </recommendedName>
</protein>
<dbReference type="OrthoDB" id="2019384at2759"/>
<evidence type="ECO:0000313" key="3">
    <source>
        <dbReference type="Proteomes" id="UP000249218"/>
    </source>
</evidence>
<keyword evidence="3" id="KW-1185">Reference proteome</keyword>
<reference evidence="2 3" key="1">
    <citation type="journal article" date="2017" name="BMC Biol.">
        <title>Genomic innovations, transcriptional plasticity and gene loss underlying the evolution and divergence of two highly polyphagous and invasive Helicoverpa pest species.</title>
        <authorList>
            <person name="Pearce S.L."/>
            <person name="Clarke D.F."/>
            <person name="East P.D."/>
            <person name="Elfekih S."/>
            <person name="Gordon K.H."/>
            <person name="Jermiin L.S."/>
            <person name="McGaughran A."/>
            <person name="Oakeshott J.G."/>
            <person name="Papanikolaou A."/>
            <person name="Perera O.P."/>
            <person name="Rane R.V."/>
            <person name="Richards S."/>
            <person name="Tay W.T."/>
            <person name="Walsh T.K."/>
            <person name="Anderson A."/>
            <person name="Anderson C.J."/>
            <person name="Asgari S."/>
            <person name="Board P.G."/>
            <person name="Bretschneider A."/>
            <person name="Campbell P.M."/>
            <person name="Chertemps T."/>
            <person name="Christeller J.T."/>
            <person name="Coppin C.W."/>
            <person name="Downes S.J."/>
            <person name="Duan G."/>
            <person name="Farnsworth C.A."/>
            <person name="Good R.T."/>
            <person name="Han L.B."/>
            <person name="Han Y.C."/>
            <person name="Hatje K."/>
            <person name="Horne I."/>
            <person name="Huang Y.P."/>
            <person name="Hughes D.S."/>
            <person name="Jacquin-Joly E."/>
            <person name="James W."/>
            <person name="Jhangiani S."/>
            <person name="Kollmar M."/>
            <person name="Kuwar S.S."/>
            <person name="Li S."/>
            <person name="Liu N.Y."/>
            <person name="Maibeche M.T."/>
            <person name="Miller J.R."/>
            <person name="Montagne N."/>
            <person name="Perry T."/>
            <person name="Qu J."/>
            <person name="Song S.V."/>
            <person name="Sutton G.G."/>
            <person name="Vogel H."/>
            <person name="Walenz B.P."/>
            <person name="Xu W."/>
            <person name="Zhang H.J."/>
            <person name="Zou Z."/>
            <person name="Batterham P."/>
            <person name="Edwards O.R."/>
            <person name="Feyereisen R."/>
            <person name="Gibbs R.A."/>
            <person name="Heckel D.G."/>
            <person name="McGrath A."/>
            <person name="Robin C."/>
            <person name="Scherer S.E."/>
            <person name="Worley K.C."/>
            <person name="Wu Y.D."/>
        </authorList>
    </citation>
    <scope>NUCLEOTIDE SEQUENCE [LARGE SCALE GENOMIC DNA]</scope>
    <source>
        <strain evidence="2">Harm_GR_Male_#8</strain>
        <tissue evidence="2">Whole organism</tissue>
    </source>
</reference>
<dbReference type="GO" id="GO:0071897">
    <property type="term" value="P:DNA biosynthetic process"/>
    <property type="evidence" value="ECO:0007669"/>
    <property type="project" value="UniProtKB-ARBA"/>
</dbReference>
<comment type="caution">
    <text evidence="2">The sequence shown here is derived from an EMBL/GenBank/DDBJ whole genome shotgun (WGS) entry which is preliminary data.</text>
</comment>
<feature type="domain" description="Reverse transcriptase" evidence="1">
    <location>
        <begin position="522"/>
        <end position="795"/>
    </location>
</feature>
<dbReference type="CDD" id="cd01650">
    <property type="entry name" value="RT_nLTR_like"/>
    <property type="match status" value="1"/>
</dbReference>
<dbReference type="SUPFAM" id="SSF56672">
    <property type="entry name" value="DNA/RNA polymerases"/>
    <property type="match status" value="1"/>
</dbReference>
<dbReference type="PROSITE" id="PS50878">
    <property type="entry name" value="RT_POL"/>
    <property type="match status" value="1"/>
</dbReference>
<proteinExistence type="predicted"/>